<dbReference type="AlphaFoldDB" id="A0A8J8FKY4"/>
<evidence type="ECO:0000313" key="5">
    <source>
        <dbReference type="Proteomes" id="UP000598971"/>
    </source>
</evidence>
<name>A0A8J8FKY4_9BACT</name>
<comment type="caution">
    <text evidence="4">The sequence shown here is derived from an EMBL/GenBank/DDBJ whole genome shotgun (WGS) entry which is preliminary data.</text>
</comment>
<dbReference type="InterPro" id="IPR050553">
    <property type="entry name" value="Thioredoxin_ResA/DsbE_sf"/>
</dbReference>
<feature type="transmembrane region" description="Helical" evidence="2">
    <location>
        <begin position="20"/>
        <end position="47"/>
    </location>
</feature>
<dbReference type="InterPro" id="IPR036249">
    <property type="entry name" value="Thioredoxin-like_sf"/>
</dbReference>
<dbReference type="InterPro" id="IPR000866">
    <property type="entry name" value="AhpC/TSA"/>
</dbReference>
<dbReference type="GO" id="GO:0016209">
    <property type="term" value="F:antioxidant activity"/>
    <property type="evidence" value="ECO:0007669"/>
    <property type="project" value="InterPro"/>
</dbReference>
<keyword evidence="5" id="KW-1185">Reference proteome</keyword>
<sequence length="532" mass="61543">MAKLPINTILLHRFNKRNILFEYIYVLIGNTMRALYIFLIAVCMQYAGAAQTTVQKTPAKPATQPKIAADDSYQLDVVIKPLKNCWIYLGTYYSKNKILVDSAWFDNNSKGTYKGNKKLYEGIYFFVSPSHTLLFEILIDKTQHFSVIADSAHLENLAIAGSPENEIFAGYTRYLTKITPQLNEQRSLMANAKTAADSAAIDSKQKALNKALNDYRQSLIDNYPESMVASFFQTLKVPEIKTWPLKQDGTRDSLAAWQYMKEHFWDNVNFSDNSLVRTPFFDPKLDDYYKNYVSQEPDSVIKEVNYMMLSSRGGKEIHHFLLGKFTDKYINPAIMGQDKVFLFLFDNYFSKGDTLWLNEKQRKYIFDRAYSLMANQLNLPAPQLDLKDMQGKVVSLYSIKAPFTFVAFWDPTCGHCKTEIPLVDSIYKAKWKALGVAVYSVNTNENTLEEWKKFIQDYHLDNWHHVWQTKEERTADEKAGRANYRQLYDVYQTPTMYLLDADKQIIAKKLSIDQYDALIEAKLKLTNKKTTN</sequence>
<evidence type="ECO:0000259" key="3">
    <source>
        <dbReference type="PROSITE" id="PS51352"/>
    </source>
</evidence>
<reference evidence="4" key="1">
    <citation type="submission" date="2019-10" db="EMBL/GenBank/DDBJ databases">
        <title>Draft genome sequence of Panacibacter sp. KCS-6.</title>
        <authorList>
            <person name="Yim K.J."/>
        </authorList>
    </citation>
    <scope>NUCLEOTIDE SEQUENCE</scope>
    <source>
        <strain evidence="4">KCS-6</strain>
    </source>
</reference>
<accession>A0A8J8FKY4</accession>
<proteinExistence type="predicted"/>
<organism evidence="4 5">
    <name type="scientific">Limnovirga soli</name>
    <dbReference type="NCBI Taxonomy" id="2656915"/>
    <lineage>
        <taxon>Bacteria</taxon>
        <taxon>Pseudomonadati</taxon>
        <taxon>Bacteroidota</taxon>
        <taxon>Chitinophagia</taxon>
        <taxon>Chitinophagales</taxon>
        <taxon>Chitinophagaceae</taxon>
        <taxon>Limnovirga</taxon>
    </lineage>
</organism>
<dbReference type="Pfam" id="PF00578">
    <property type="entry name" value="AhpC-TSA"/>
    <property type="match status" value="1"/>
</dbReference>
<gene>
    <name evidence="4" type="ORF">GD597_15330</name>
</gene>
<dbReference type="PANTHER" id="PTHR42852">
    <property type="entry name" value="THIOL:DISULFIDE INTERCHANGE PROTEIN DSBE"/>
    <property type="match status" value="1"/>
</dbReference>
<dbReference type="SUPFAM" id="SSF52833">
    <property type="entry name" value="Thioredoxin-like"/>
    <property type="match status" value="1"/>
</dbReference>
<dbReference type="Proteomes" id="UP000598971">
    <property type="component" value="Unassembled WGS sequence"/>
</dbReference>
<dbReference type="CDD" id="cd02966">
    <property type="entry name" value="TlpA_like_family"/>
    <property type="match status" value="1"/>
</dbReference>
<evidence type="ECO:0000256" key="2">
    <source>
        <dbReference type="SAM" id="Phobius"/>
    </source>
</evidence>
<dbReference type="Gene3D" id="3.40.30.10">
    <property type="entry name" value="Glutaredoxin"/>
    <property type="match status" value="1"/>
</dbReference>
<dbReference type="PANTHER" id="PTHR42852:SF13">
    <property type="entry name" value="PROTEIN DIPZ"/>
    <property type="match status" value="1"/>
</dbReference>
<dbReference type="EMBL" id="WHPF01000011">
    <property type="protein sequence ID" value="NNV56844.1"/>
    <property type="molecule type" value="Genomic_DNA"/>
</dbReference>
<protein>
    <submittedName>
        <fullName evidence="4">DUF5106 domain-containing protein</fullName>
    </submittedName>
</protein>
<dbReference type="InterPro" id="IPR017937">
    <property type="entry name" value="Thioredoxin_CS"/>
</dbReference>
<evidence type="ECO:0000256" key="1">
    <source>
        <dbReference type="ARBA" id="ARBA00023284"/>
    </source>
</evidence>
<keyword evidence="2" id="KW-0812">Transmembrane</keyword>
<evidence type="ECO:0000313" key="4">
    <source>
        <dbReference type="EMBL" id="NNV56844.1"/>
    </source>
</evidence>
<keyword evidence="2" id="KW-0472">Membrane</keyword>
<dbReference type="PROSITE" id="PS00194">
    <property type="entry name" value="THIOREDOXIN_1"/>
    <property type="match status" value="1"/>
</dbReference>
<keyword evidence="2" id="KW-1133">Transmembrane helix</keyword>
<keyword evidence="1" id="KW-0676">Redox-active center</keyword>
<dbReference type="Pfam" id="PF17127">
    <property type="entry name" value="DUF5106"/>
    <property type="match status" value="1"/>
</dbReference>
<dbReference type="PROSITE" id="PS51352">
    <property type="entry name" value="THIOREDOXIN_2"/>
    <property type="match status" value="1"/>
</dbReference>
<dbReference type="GO" id="GO:0016491">
    <property type="term" value="F:oxidoreductase activity"/>
    <property type="evidence" value="ECO:0007669"/>
    <property type="project" value="InterPro"/>
</dbReference>
<feature type="domain" description="Thioredoxin" evidence="3">
    <location>
        <begin position="375"/>
        <end position="524"/>
    </location>
</feature>
<dbReference type="InterPro" id="IPR033395">
    <property type="entry name" value="DUF5106"/>
</dbReference>
<dbReference type="InterPro" id="IPR013766">
    <property type="entry name" value="Thioredoxin_domain"/>
</dbReference>